<keyword evidence="3" id="KW-1185">Reference proteome</keyword>
<dbReference type="PANTHER" id="PTHR30448:SF0">
    <property type="entry name" value="RNASE ADAPTER PROTEIN RAPZ"/>
    <property type="match status" value="1"/>
</dbReference>
<evidence type="ECO:0000259" key="1">
    <source>
        <dbReference type="Pfam" id="PF22740"/>
    </source>
</evidence>
<dbReference type="RefSeq" id="WP_100202359.1">
    <property type="nucleotide sequence ID" value="NZ_PGGW01000049.1"/>
</dbReference>
<proteinExistence type="predicted"/>
<evidence type="ECO:0000313" key="2">
    <source>
        <dbReference type="EMBL" id="PJE97157.1"/>
    </source>
</evidence>
<dbReference type="PANTHER" id="PTHR30448">
    <property type="entry name" value="RNASE ADAPTER PROTEIN RAPZ"/>
    <property type="match status" value="1"/>
</dbReference>
<dbReference type="Proteomes" id="UP000230407">
    <property type="component" value="Unassembled WGS sequence"/>
</dbReference>
<reference evidence="2 3" key="1">
    <citation type="submission" date="2017-11" db="EMBL/GenBank/DDBJ databases">
        <title>Streptomyces carmine sp. nov., a novel actinomycete isolated from Sophora alopecuroides in Xinjiang, China.</title>
        <authorList>
            <person name="Wang Y."/>
            <person name="Luo X."/>
            <person name="Wan C."/>
            <person name="Zhang L."/>
        </authorList>
    </citation>
    <scope>NUCLEOTIDE SEQUENCE [LARGE SCALE GENOMIC DNA]</scope>
    <source>
        <strain evidence="2 3">TRM SA0054</strain>
    </source>
</reference>
<dbReference type="GO" id="GO:0005524">
    <property type="term" value="F:ATP binding"/>
    <property type="evidence" value="ECO:0007669"/>
    <property type="project" value="InterPro"/>
</dbReference>
<sequence>MAESTAPPVRITSFGYGHCRGGLRIPRAHLVLDLRTHFRDPHVAPELRHMTARDQEVRDAVLSTPGISELVEATAAAVRAYQAGPTTELVTVAVGCTGGRHRAPTVALAVARALRLAHDWQAVTVIDRDIERSVIAR</sequence>
<dbReference type="InterPro" id="IPR005337">
    <property type="entry name" value="RapZ-like"/>
</dbReference>
<name>A0A2M8LYW5_9ACTN</name>
<organism evidence="2 3">
    <name type="scientific">Streptomyces carminius</name>
    <dbReference type="NCBI Taxonomy" id="2665496"/>
    <lineage>
        <taxon>Bacteria</taxon>
        <taxon>Bacillati</taxon>
        <taxon>Actinomycetota</taxon>
        <taxon>Actinomycetes</taxon>
        <taxon>Kitasatosporales</taxon>
        <taxon>Streptomycetaceae</taxon>
        <taxon>Streptomyces</taxon>
    </lineage>
</organism>
<evidence type="ECO:0000313" key="3">
    <source>
        <dbReference type="Proteomes" id="UP000230407"/>
    </source>
</evidence>
<protein>
    <submittedName>
        <fullName evidence="2">ATPase</fullName>
    </submittedName>
</protein>
<dbReference type="AlphaFoldDB" id="A0A2M8LYW5"/>
<comment type="caution">
    <text evidence="2">The sequence shown here is derived from an EMBL/GenBank/DDBJ whole genome shotgun (WGS) entry which is preliminary data.</text>
</comment>
<feature type="domain" description="RapZ C-terminal" evidence="1">
    <location>
        <begin position="9"/>
        <end position="130"/>
    </location>
</feature>
<dbReference type="EMBL" id="PGGW01000049">
    <property type="protein sequence ID" value="PJE97157.1"/>
    <property type="molecule type" value="Genomic_DNA"/>
</dbReference>
<gene>
    <name evidence="2" type="ORF">CUT44_14350</name>
</gene>
<dbReference type="Pfam" id="PF22740">
    <property type="entry name" value="PapZ_C"/>
    <property type="match status" value="1"/>
</dbReference>
<accession>A0A2M8LYW5</accession>
<dbReference type="InterPro" id="IPR053931">
    <property type="entry name" value="RapZ_C"/>
</dbReference>